<comment type="subcellular location">
    <subcellularLocation>
        <location evidence="1">Cell membrane</location>
        <topology evidence="1">Multi-pass membrane protein</topology>
    </subcellularLocation>
</comment>
<evidence type="ECO:0000256" key="3">
    <source>
        <dbReference type="ARBA" id="ARBA00022692"/>
    </source>
</evidence>
<dbReference type="CDD" id="cd16914">
    <property type="entry name" value="EcfT"/>
    <property type="match status" value="1"/>
</dbReference>
<reference evidence="7 8" key="1">
    <citation type="submission" date="2009-01" db="EMBL/GenBank/DDBJ databases">
        <title>Complete sequence of Clostridium cellulolyticum H10.</title>
        <authorList>
            <consortium name="US DOE Joint Genome Institute"/>
            <person name="Lucas S."/>
            <person name="Copeland A."/>
            <person name="Lapidus A."/>
            <person name="Glavina del Rio T."/>
            <person name="Dalin E."/>
            <person name="Tice H."/>
            <person name="Bruce D."/>
            <person name="Goodwin L."/>
            <person name="Pitluck S."/>
            <person name="Chertkov O."/>
            <person name="Saunders E."/>
            <person name="Brettin T."/>
            <person name="Detter J.C."/>
            <person name="Han C."/>
            <person name="Larimer F."/>
            <person name="Land M."/>
            <person name="Hauser L."/>
            <person name="Kyrpides N."/>
            <person name="Ivanova N."/>
            <person name="Zhou J."/>
            <person name="Richardson P."/>
        </authorList>
    </citation>
    <scope>NUCLEOTIDE SEQUENCE [LARGE SCALE GENOMIC DNA]</scope>
    <source>
        <strain evidence="8">ATCC 35319 / DSM 5812 / JCM 6584 / H10</strain>
    </source>
</reference>
<dbReference type="PANTHER" id="PTHR43723:SF1">
    <property type="entry name" value="COBALT TRANSPORT PROTEIN CBIQ"/>
    <property type="match status" value="1"/>
</dbReference>
<dbReference type="OrthoDB" id="9815246at2"/>
<evidence type="ECO:0000256" key="2">
    <source>
        <dbReference type="ARBA" id="ARBA00022475"/>
    </source>
</evidence>
<dbReference type="Proteomes" id="UP000001349">
    <property type="component" value="Chromosome"/>
</dbReference>
<feature type="transmembrane region" description="Helical" evidence="6">
    <location>
        <begin position="62"/>
        <end position="83"/>
    </location>
</feature>
<keyword evidence="8" id="KW-1185">Reference proteome</keyword>
<protein>
    <submittedName>
        <fullName evidence="7">Cobalt ABC transporter, inner membrane subunit CbiQ</fullName>
    </submittedName>
</protein>
<feature type="transmembrane region" description="Helical" evidence="6">
    <location>
        <begin position="116"/>
        <end position="136"/>
    </location>
</feature>
<dbReference type="PANTHER" id="PTHR43723">
    <property type="entry name" value="COBALT TRANSPORT PROTEIN CBIQ"/>
    <property type="match status" value="1"/>
</dbReference>
<evidence type="ECO:0000313" key="7">
    <source>
        <dbReference type="EMBL" id="ACL75624.1"/>
    </source>
</evidence>
<dbReference type="EMBL" id="CP001348">
    <property type="protein sequence ID" value="ACL75624.1"/>
    <property type="molecule type" value="Genomic_DNA"/>
</dbReference>
<dbReference type="InterPro" id="IPR012809">
    <property type="entry name" value="ECF_CbiQ"/>
</dbReference>
<keyword evidence="4 6" id="KW-1133">Transmembrane helix</keyword>
<name>B8I0P9_RUMCH</name>
<keyword evidence="3 6" id="KW-0812">Transmembrane</keyword>
<proteinExistence type="predicted"/>
<dbReference type="STRING" id="394503.Ccel_1268"/>
<keyword evidence="5 6" id="KW-0472">Membrane</keyword>
<dbReference type="NCBIfam" id="TIGR02454">
    <property type="entry name" value="ECF_T_CbiQ"/>
    <property type="match status" value="1"/>
</dbReference>
<dbReference type="HOGENOM" id="CLU_056469_5_0_9"/>
<dbReference type="eggNOG" id="COG0619">
    <property type="taxonomic scope" value="Bacteria"/>
</dbReference>
<dbReference type="RefSeq" id="WP_015924773.1">
    <property type="nucleotide sequence ID" value="NC_011898.1"/>
</dbReference>
<gene>
    <name evidence="7" type="ordered locus">Ccel_1268</name>
</gene>
<feature type="transmembrane region" description="Helical" evidence="6">
    <location>
        <begin position="148"/>
        <end position="167"/>
    </location>
</feature>
<keyword evidence="2" id="KW-1003">Cell membrane</keyword>
<dbReference type="Pfam" id="PF02361">
    <property type="entry name" value="CbiQ"/>
    <property type="match status" value="1"/>
</dbReference>
<dbReference type="InterPro" id="IPR003339">
    <property type="entry name" value="ABC/ECF_trnsptr_transmembrane"/>
</dbReference>
<evidence type="ECO:0000256" key="6">
    <source>
        <dbReference type="SAM" id="Phobius"/>
    </source>
</evidence>
<feature type="transmembrane region" description="Helical" evidence="6">
    <location>
        <begin position="239"/>
        <end position="258"/>
    </location>
</feature>
<evidence type="ECO:0000256" key="5">
    <source>
        <dbReference type="ARBA" id="ARBA00023136"/>
    </source>
</evidence>
<evidence type="ECO:0000256" key="4">
    <source>
        <dbReference type="ARBA" id="ARBA00022989"/>
    </source>
</evidence>
<dbReference type="GO" id="GO:0006824">
    <property type="term" value="P:cobalt ion transport"/>
    <property type="evidence" value="ECO:0007669"/>
    <property type="project" value="InterPro"/>
</dbReference>
<dbReference type="KEGG" id="cce:Ccel_1268"/>
<feature type="transmembrane region" description="Helical" evidence="6">
    <location>
        <begin position="22"/>
        <end position="50"/>
    </location>
</feature>
<dbReference type="GO" id="GO:0043190">
    <property type="term" value="C:ATP-binding cassette (ABC) transporter complex"/>
    <property type="evidence" value="ECO:0007669"/>
    <property type="project" value="InterPro"/>
</dbReference>
<accession>B8I0P9</accession>
<organism evidence="7 8">
    <name type="scientific">Ruminiclostridium cellulolyticum (strain ATCC 35319 / DSM 5812 / JCM 6584 / H10)</name>
    <name type="common">Clostridium cellulolyticum</name>
    <dbReference type="NCBI Taxonomy" id="394503"/>
    <lineage>
        <taxon>Bacteria</taxon>
        <taxon>Bacillati</taxon>
        <taxon>Bacillota</taxon>
        <taxon>Clostridia</taxon>
        <taxon>Eubacteriales</taxon>
        <taxon>Oscillospiraceae</taxon>
        <taxon>Ruminiclostridium</taxon>
    </lineage>
</organism>
<dbReference type="InterPro" id="IPR052770">
    <property type="entry name" value="Cobalt_transport_CbiQ"/>
</dbReference>
<dbReference type="AlphaFoldDB" id="B8I0P9"/>
<sequence length="259" mass="29217">MILIDKYAYASKLARISPKVKLIYTMFPLILCISLNSFSVSIVTIFVMAVTTVGVGKIKFSAYLKLLFIPFGFLMVGTITILINRFDLNHIYLLGIKIDNYAYGIDRVTLTNSLKLVLNALGGVSCMYCLSLSTPMSDLFQVLRQTKLPAVIVTLMELVYRYIFVLMDEIGRMNIAKNSRLGNCNFKTSLKSTSELIGMLFIRAYNRSDRVYAALESRGYNGQFVTLDEEYINGKRMHMLSILLCLLLLSAGLAERFLL</sequence>
<evidence type="ECO:0000313" key="8">
    <source>
        <dbReference type="Proteomes" id="UP000001349"/>
    </source>
</evidence>
<evidence type="ECO:0000256" key="1">
    <source>
        <dbReference type="ARBA" id="ARBA00004651"/>
    </source>
</evidence>